<organism evidence="7 9">
    <name type="scientific">Modestobacter muralis</name>
    <dbReference type="NCBI Taxonomy" id="1608614"/>
    <lineage>
        <taxon>Bacteria</taxon>
        <taxon>Bacillati</taxon>
        <taxon>Actinomycetota</taxon>
        <taxon>Actinomycetes</taxon>
        <taxon>Geodermatophilales</taxon>
        <taxon>Geodermatophilaceae</taxon>
        <taxon>Modestobacter</taxon>
    </lineage>
</organism>
<dbReference type="RefSeq" id="WP_163610910.1">
    <property type="nucleotide sequence ID" value="NZ_JAAGWB010000022.1"/>
</dbReference>
<dbReference type="InterPro" id="IPR049453">
    <property type="entry name" value="Memb_transporter_dom"/>
</dbReference>
<feature type="transmembrane region" description="Helical" evidence="5">
    <location>
        <begin position="155"/>
        <end position="175"/>
    </location>
</feature>
<evidence type="ECO:0000259" key="6">
    <source>
        <dbReference type="Pfam" id="PF13515"/>
    </source>
</evidence>
<evidence type="ECO:0000256" key="4">
    <source>
        <dbReference type="ARBA" id="ARBA00023136"/>
    </source>
</evidence>
<dbReference type="Pfam" id="PF13515">
    <property type="entry name" value="FUSC_2"/>
    <property type="match status" value="1"/>
</dbReference>
<keyword evidence="2 5" id="KW-0812">Transmembrane</keyword>
<feature type="transmembrane region" description="Helical" evidence="5">
    <location>
        <begin position="398"/>
        <end position="416"/>
    </location>
</feature>
<evidence type="ECO:0000256" key="1">
    <source>
        <dbReference type="ARBA" id="ARBA00004141"/>
    </source>
</evidence>
<evidence type="ECO:0000313" key="8">
    <source>
        <dbReference type="EMBL" id="NEN51216.1"/>
    </source>
</evidence>
<dbReference type="Proteomes" id="UP000471152">
    <property type="component" value="Unassembled WGS sequence"/>
</dbReference>
<evidence type="ECO:0000313" key="10">
    <source>
        <dbReference type="Proteomes" id="UP000471152"/>
    </source>
</evidence>
<reference evidence="7 9" key="1">
    <citation type="submission" date="2020-01" db="EMBL/GenBank/DDBJ databases">
        <title>the WGS Modestobacter muralis CPCC 204518.</title>
        <authorList>
            <person name="Jiang Z."/>
        </authorList>
    </citation>
    <scope>NUCLEOTIDE SEQUENCE [LARGE SCALE GENOMIC DNA]</scope>
    <source>
        <strain evidence="7 9">DSM 100205</strain>
    </source>
</reference>
<keyword evidence="4 5" id="KW-0472">Membrane</keyword>
<dbReference type="GO" id="GO:0016020">
    <property type="term" value="C:membrane"/>
    <property type="evidence" value="ECO:0007669"/>
    <property type="project" value="UniProtKB-SubCell"/>
</dbReference>
<feature type="domain" description="Integral membrane bound transporter" evidence="6">
    <location>
        <begin position="280"/>
        <end position="407"/>
    </location>
</feature>
<protein>
    <submittedName>
        <fullName evidence="7">FUSC family protein</fullName>
    </submittedName>
</protein>
<name>A0A6P0EYH4_9ACTN</name>
<comment type="subcellular location">
    <subcellularLocation>
        <location evidence="1">Membrane</location>
        <topology evidence="1">Multi-pass membrane protein</topology>
    </subcellularLocation>
</comment>
<keyword evidence="9" id="KW-1185">Reference proteome</keyword>
<evidence type="ECO:0000313" key="7">
    <source>
        <dbReference type="EMBL" id="NEK94328.1"/>
    </source>
</evidence>
<proteinExistence type="predicted"/>
<dbReference type="AlphaFoldDB" id="A0A6P0EYH4"/>
<gene>
    <name evidence="8" type="ORF">G3R41_09755</name>
    <name evidence="7" type="ORF">GCU67_09100</name>
</gene>
<dbReference type="EMBL" id="JAAGWB010000022">
    <property type="protein sequence ID" value="NEN51216.1"/>
    <property type="molecule type" value="Genomic_DNA"/>
</dbReference>
<sequence length="520" mass="51741">MAGTPSPLRRVAPHLLGPPLPPLSALWAANRRRALSAAFCVAAPLALGLALGHPGPGSAAALGGFTAVYGHALPYRRRAGVSAGAALAVVASVALGGLTGGHPVVLALTLGLIAAAATAGTAVWRVGPPGALPPVLVAGSASALGSGAGAVGQHVAAAAAAAVLSWLVVMLPWAWDPAGPERRALQAADAAVTRAGSGAAGSRGAVARAVRVAVTAAAGGSRRRPSLLPAADDVEARFFRALPPADAAVDPAVVALVPASRPRTPLWTETAARIGLGVAIAGLVAVAVDLPSPYWAATSAVAVLLGTDARHTRARAAHRVTGTLAGTGIAAVVFAVQPPTAVTVALVAVLLVCVELLIAAQYVLAVTCLTPVSLLLVHLGAPGAAGTTLIAARVEETVLGMAVALAVGLLLFRRAGSRRLPHAVGRTAGRAVAAVQAPAGAPAERELHDELVALADVATAARAELFSARGTDAWLQRSRQVADLGWALLGARARADAVLADAVADRVRRDLGQSSMTSRP</sequence>
<dbReference type="Proteomes" id="UP000468828">
    <property type="component" value="Unassembled WGS sequence"/>
</dbReference>
<evidence type="ECO:0000313" key="9">
    <source>
        <dbReference type="Proteomes" id="UP000468828"/>
    </source>
</evidence>
<feature type="transmembrane region" description="Helical" evidence="5">
    <location>
        <begin position="34"/>
        <end position="51"/>
    </location>
</feature>
<feature type="transmembrane region" description="Helical" evidence="5">
    <location>
        <begin position="270"/>
        <end position="288"/>
    </location>
</feature>
<feature type="transmembrane region" description="Helical" evidence="5">
    <location>
        <begin position="80"/>
        <end position="98"/>
    </location>
</feature>
<evidence type="ECO:0000256" key="2">
    <source>
        <dbReference type="ARBA" id="ARBA00022692"/>
    </source>
</evidence>
<keyword evidence="3 5" id="KW-1133">Transmembrane helix</keyword>
<dbReference type="EMBL" id="JAAGWH010000020">
    <property type="protein sequence ID" value="NEK94328.1"/>
    <property type="molecule type" value="Genomic_DNA"/>
</dbReference>
<comment type="caution">
    <text evidence="7">The sequence shown here is derived from an EMBL/GenBank/DDBJ whole genome shotgun (WGS) entry which is preliminary data.</text>
</comment>
<feature type="transmembrane region" description="Helical" evidence="5">
    <location>
        <begin position="104"/>
        <end position="124"/>
    </location>
</feature>
<reference evidence="8 10" key="2">
    <citation type="submission" date="2020-02" db="EMBL/GenBank/DDBJ databases">
        <title>The WGS of Modestobacter muralis DSM 100205.</title>
        <authorList>
            <person name="Jiang Z."/>
        </authorList>
    </citation>
    <scope>NUCLEOTIDE SEQUENCE [LARGE SCALE GENOMIC DNA]</scope>
    <source>
        <strain evidence="8 10">DSM 100205</strain>
    </source>
</reference>
<evidence type="ECO:0000256" key="3">
    <source>
        <dbReference type="ARBA" id="ARBA00022989"/>
    </source>
</evidence>
<accession>A0A6P0EYH4</accession>
<evidence type="ECO:0000256" key="5">
    <source>
        <dbReference type="SAM" id="Phobius"/>
    </source>
</evidence>